<dbReference type="AlphaFoldDB" id="A0A6C0HF86"/>
<protein>
    <submittedName>
        <fullName evidence="1">Uncharacterized protein</fullName>
    </submittedName>
</protein>
<evidence type="ECO:0000313" key="1">
    <source>
        <dbReference type="EMBL" id="QHT79169.1"/>
    </source>
</evidence>
<organism evidence="1">
    <name type="scientific">viral metagenome</name>
    <dbReference type="NCBI Taxonomy" id="1070528"/>
    <lineage>
        <taxon>unclassified sequences</taxon>
        <taxon>metagenomes</taxon>
        <taxon>organismal metagenomes</taxon>
    </lineage>
</organism>
<accession>A0A6C0HF86</accession>
<reference evidence="1" key="1">
    <citation type="journal article" date="2020" name="Nature">
        <title>Giant virus diversity and host interactions through global metagenomics.</title>
        <authorList>
            <person name="Schulz F."/>
            <person name="Roux S."/>
            <person name="Paez-Espino D."/>
            <person name="Jungbluth S."/>
            <person name="Walsh D.A."/>
            <person name="Denef V.J."/>
            <person name="McMahon K.D."/>
            <person name="Konstantinidis K.T."/>
            <person name="Eloe-Fadrosh E.A."/>
            <person name="Kyrpides N.C."/>
            <person name="Woyke T."/>
        </authorList>
    </citation>
    <scope>NUCLEOTIDE SEQUENCE</scope>
    <source>
        <strain evidence="1">GVMAG-M-3300023179-99</strain>
    </source>
</reference>
<proteinExistence type="predicted"/>
<name>A0A6C0HF86_9ZZZZ</name>
<dbReference type="EMBL" id="MN739946">
    <property type="protein sequence ID" value="QHT79169.1"/>
    <property type="molecule type" value="Genomic_DNA"/>
</dbReference>
<sequence length="73" mass="8108">MNAIGYASLARILAVTSFGFRKIVNRAIELTQSGHPEAQQAREELFLAFSRNMRGNKVNVSECTKWLVSAVPI</sequence>